<dbReference type="EMBL" id="SGBD01000002">
    <property type="protein sequence ID" value="RZD14693.1"/>
    <property type="molecule type" value="Genomic_DNA"/>
</dbReference>
<accession>A0A519BBN3</accession>
<sequence>MEIKEKSNITVYVADFDENFFYLVSSDPMTENYVSDNYIYILPKTKACFKEFPHQFMETTVYIEKITGREVYLSQVHWLYMKNLIKAELGLEVKIIKRYPGILTVGELRTPNQGIDKAALKKLSEKFSEKIYIKPLNTHLNQSKLI</sequence>
<reference evidence="1 2" key="1">
    <citation type="submission" date="2019-01" db="EMBL/GenBank/DDBJ databases">
        <title>Insights into ecological role of a new deltaproteobacterial order Candidatus Sinidesulfobacterales (Sva0485) by metagenomics and metatranscriptomics.</title>
        <authorList>
            <person name="Tan S."/>
            <person name="Liu J."/>
            <person name="Fang Y."/>
            <person name="Hedlund B.P."/>
            <person name="Lian Z.H."/>
            <person name="Huang L.Y."/>
            <person name="Li J.T."/>
            <person name="Huang L.N."/>
            <person name="Li W.J."/>
            <person name="Jiang H.C."/>
            <person name="Dong H.L."/>
            <person name="Shu W.S."/>
        </authorList>
    </citation>
    <scope>NUCLEOTIDE SEQUENCE [LARGE SCALE GENOMIC DNA]</scope>
    <source>
        <strain evidence="1">AP3</strain>
    </source>
</reference>
<proteinExistence type="predicted"/>
<gene>
    <name evidence="1" type="ORF">EVJ47_05890</name>
</gene>
<evidence type="ECO:0000313" key="1">
    <source>
        <dbReference type="EMBL" id="RZD14693.1"/>
    </source>
</evidence>
<evidence type="ECO:0000313" key="2">
    <source>
        <dbReference type="Proteomes" id="UP000320813"/>
    </source>
</evidence>
<organism evidence="1 2">
    <name type="scientific">Candidatus Acidulodesulfobacterium ferriphilum</name>
    <dbReference type="NCBI Taxonomy" id="2597223"/>
    <lineage>
        <taxon>Bacteria</taxon>
        <taxon>Deltaproteobacteria</taxon>
        <taxon>Candidatus Acidulodesulfobacterales</taxon>
        <taxon>Candidatus Acidulodesulfobacterium</taxon>
    </lineage>
</organism>
<name>A0A519BBN3_9DELT</name>
<protein>
    <submittedName>
        <fullName evidence="1">Uncharacterized protein</fullName>
    </submittedName>
</protein>
<comment type="caution">
    <text evidence="1">The sequence shown here is derived from an EMBL/GenBank/DDBJ whole genome shotgun (WGS) entry which is preliminary data.</text>
</comment>
<dbReference type="AlphaFoldDB" id="A0A519BBN3"/>
<dbReference type="Proteomes" id="UP000320813">
    <property type="component" value="Unassembled WGS sequence"/>
</dbReference>